<protein>
    <recommendedName>
        <fullName evidence="4">ADP-ribose pyrophosphatase</fullName>
        <ecNumber evidence="3">3.6.1.13</ecNumber>
    </recommendedName>
    <alternativeName>
        <fullName evidence="9">ADP-ribose diphosphatase</fullName>
    </alternativeName>
    <alternativeName>
        <fullName evidence="11">ADP-ribose phosphohydrolase</fullName>
    </alternativeName>
    <alternativeName>
        <fullName evidence="10">Adenosine diphosphoribose pyrophosphatase</fullName>
    </alternativeName>
</protein>
<dbReference type="PANTHER" id="PTHR11839:SF5">
    <property type="entry name" value="ADP-RIBOSE PYROPHOSPHATASE"/>
    <property type="match status" value="1"/>
</dbReference>
<reference evidence="15" key="1">
    <citation type="journal article" date="2011" name="ISME J.">
        <title>The endosymbionts of the deep-sea tubeworms Riftia pachyptila and Tevnia jerichonana share an identical physiology as revealed by proteogenomic analyses.</title>
        <authorList>
            <person name="Gardebrecht A."/>
            <person name="Markert S."/>
            <person name="Felbeck H."/>
            <person name="Thuermer A."/>
            <person name="Albrecht D."/>
            <person name="Wollherr A."/>
            <person name="Kabisch J."/>
            <person name="Lehmann R."/>
            <person name="Daniel R."/>
            <person name="Liesegang H."/>
            <person name="Hecker M."/>
            <person name="Sievert S.M."/>
            <person name="Schweder T."/>
        </authorList>
    </citation>
    <scope>NUCLEOTIDE SEQUENCE [LARGE SCALE GENOMIC DNA]</scope>
</reference>
<dbReference type="CDD" id="cd24155">
    <property type="entry name" value="NUDIX_ADPRase"/>
    <property type="match status" value="1"/>
</dbReference>
<evidence type="ECO:0000256" key="2">
    <source>
        <dbReference type="ARBA" id="ARBA00007482"/>
    </source>
</evidence>
<comment type="cofactor">
    <cofactor evidence="1 13">
        <name>Mg(2+)</name>
        <dbReference type="ChEBI" id="CHEBI:18420"/>
    </cofactor>
</comment>
<dbReference type="PATRIC" id="fig|1048808.3.peg.2299"/>
<comment type="function">
    <text evidence="8">Acts on ADP-mannose and ADP-glucose as well as ADP-ribose. Prevents glycogen biosynthesis. The reaction catalyzed by this enzyme is a limiting step of the gluconeogenic process.</text>
</comment>
<evidence type="ECO:0000256" key="13">
    <source>
        <dbReference type="PIRSR" id="PIRSR604385-2"/>
    </source>
</evidence>
<name>G2DF88_9GAMM</name>
<evidence type="ECO:0000256" key="8">
    <source>
        <dbReference type="ARBA" id="ARBA00025164"/>
    </source>
</evidence>
<organism evidence="15 16">
    <name type="scientific">endosymbiont of Riftia pachyptila</name>
    <name type="common">vent Ph05</name>
    <dbReference type="NCBI Taxonomy" id="1048808"/>
    <lineage>
        <taxon>Bacteria</taxon>
        <taxon>Pseudomonadati</taxon>
        <taxon>Pseudomonadota</taxon>
        <taxon>Gammaproteobacteria</taxon>
        <taxon>sulfur-oxidizing symbionts</taxon>
    </lineage>
</organism>
<evidence type="ECO:0000256" key="6">
    <source>
        <dbReference type="ARBA" id="ARBA00022801"/>
    </source>
</evidence>
<keyword evidence="16" id="KW-1185">Reference proteome</keyword>
<dbReference type="InterPro" id="IPR015797">
    <property type="entry name" value="NUDIX_hydrolase-like_dom_sf"/>
</dbReference>
<dbReference type="GO" id="GO:0005829">
    <property type="term" value="C:cytosol"/>
    <property type="evidence" value="ECO:0007669"/>
    <property type="project" value="TreeGrafter"/>
</dbReference>
<dbReference type="GO" id="GO:0019144">
    <property type="term" value="F:ADP-sugar diphosphatase activity"/>
    <property type="evidence" value="ECO:0007669"/>
    <property type="project" value="TreeGrafter"/>
</dbReference>
<comment type="similarity">
    <text evidence="2">Belongs to the Nudix hydrolase family. NudF subfamily.</text>
</comment>
<accession>G2DF88</accession>
<evidence type="ECO:0000256" key="12">
    <source>
        <dbReference type="ARBA" id="ARBA00049546"/>
    </source>
</evidence>
<dbReference type="Pfam" id="PF00293">
    <property type="entry name" value="NUDIX"/>
    <property type="match status" value="1"/>
</dbReference>
<sequence>MIAGSVNAFFHSFIVFYDCPFSLGSRLVDDWDLNSWRRDWCSVFQRRMLLDTLFTGTKETLSFMKYGYRIVDSERVYDGFLKLNRYRLRHELYEGGESRELVRERVEQLRASMVLLYDPHRDQMILVEQFRIGALGAVKPPWVLEVVGGYVGEAESSAEVARREAMEEANCQVGRLEHITQFMVSPGLSVDRIDLYCGEVDASAAGGVHGLQHEGEDIRVVVMDADQALAELYGGRANSTSIIIALQWFQLNREQLRQRWLAEG</sequence>
<feature type="binding site" evidence="13">
    <location>
        <position position="216"/>
    </location>
    <ligand>
        <name>Mg(2+)</name>
        <dbReference type="ChEBI" id="CHEBI:18420"/>
        <label>1</label>
    </ligand>
</feature>
<comment type="catalytic activity">
    <reaction evidence="12">
        <text>ADP-D-ribose + H2O = D-ribose 5-phosphate + AMP + 2 H(+)</text>
        <dbReference type="Rhea" id="RHEA:10412"/>
        <dbReference type="ChEBI" id="CHEBI:15377"/>
        <dbReference type="ChEBI" id="CHEBI:15378"/>
        <dbReference type="ChEBI" id="CHEBI:57967"/>
        <dbReference type="ChEBI" id="CHEBI:78346"/>
        <dbReference type="ChEBI" id="CHEBI:456215"/>
        <dbReference type="EC" id="3.6.1.13"/>
    </reaction>
</comment>
<comment type="caution">
    <text evidence="15">The sequence shown here is derived from an EMBL/GenBank/DDBJ whole genome shotgun (WGS) entry which is preliminary data.</text>
</comment>
<keyword evidence="6 15" id="KW-0378">Hydrolase</keyword>
<gene>
    <name evidence="15" type="primary">nudF1</name>
    <name evidence="15" type="ORF">Rifp1Sym_cn00020</name>
</gene>
<evidence type="ECO:0000256" key="4">
    <source>
        <dbReference type="ARBA" id="ARBA00013297"/>
    </source>
</evidence>
<evidence type="ECO:0000256" key="7">
    <source>
        <dbReference type="ARBA" id="ARBA00022842"/>
    </source>
</evidence>
<feature type="domain" description="Nudix hydrolase" evidence="14">
    <location>
        <begin position="107"/>
        <end position="250"/>
    </location>
</feature>
<keyword evidence="7 13" id="KW-0460">Magnesium</keyword>
<dbReference type="InterPro" id="IPR020084">
    <property type="entry name" value="NUDIX_hydrolase_CS"/>
</dbReference>
<dbReference type="NCBIfam" id="TIGR00052">
    <property type="entry name" value="nudix-type nucleoside diphosphatase, YffH/AdpP family"/>
    <property type="match status" value="1"/>
</dbReference>
<dbReference type="GO" id="GO:0006753">
    <property type="term" value="P:nucleoside phosphate metabolic process"/>
    <property type="evidence" value="ECO:0007669"/>
    <property type="project" value="TreeGrafter"/>
</dbReference>
<dbReference type="PROSITE" id="PS51462">
    <property type="entry name" value="NUDIX"/>
    <property type="match status" value="1"/>
</dbReference>
<evidence type="ECO:0000256" key="9">
    <source>
        <dbReference type="ARBA" id="ARBA00030162"/>
    </source>
</evidence>
<feature type="binding site" evidence="13">
    <location>
        <position position="164"/>
    </location>
    <ligand>
        <name>Mg(2+)</name>
        <dbReference type="ChEBI" id="CHEBI:18420"/>
        <label>1</label>
    </ligand>
</feature>
<dbReference type="InterPro" id="IPR004385">
    <property type="entry name" value="NDP_pyrophosphatase"/>
</dbReference>
<dbReference type="EMBL" id="AFOC01000067">
    <property type="protein sequence ID" value="EGV50701.1"/>
    <property type="molecule type" value="Genomic_DNA"/>
</dbReference>
<dbReference type="AlphaFoldDB" id="G2DF88"/>
<proteinExistence type="inferred from homology"/>
<dbReference type="Proteomes" id="UP000004491">
    <property type="component" value="Unassembled WGS sequence"/>
</dbReference>
<dbReference type="GO" id="GO:0047631">
    <property type="term" value="F:ADP-ribose diphosphatase activity"/>
    <property type="evidence" value="ECO:0007669"/>
    <property type="project" value="UniProtKB-EC"/>
</dbReference>
<evidence type="ECO:0000259" key="14">
    <source>
        <dbReference type="PROSITE" id="PS51462"/>
    </source>
</evidence>
<dbReference type="SUPFAM" id="SSF55811">
    <property type="entry name" value="Nudix"/>
    <property type="match status" value="1"/>
</dbReference>
<evidence type="ECO:0000256" key="10">
    <source>
        <dbReference type="ARBA" id="ARBA00030308"/>
    </source>
</evidence>
<feature type="binding site" evidence="13">
    <location>
        <position position="168"/>
    </location>
    <ligand>
        <name>Mg(2+)</name>
        <dbReference type="ChEBI" id="CHEBI:18420"/>
        <label>1</label>
    </ligand>
</feature>
<dbReference type="PANTHER" id="PTHR11839">
    <property type="entry name" value="UDP/ADP-SUGAR PYROPHOSPHATASE"/>
    <property type="match status" value="1"/>
</dbReference>
<dbReference type="PROSITE" id="PS00893">
    <property type="entry name" value="NUDIX_BOX"/>
    <property type="match status" value="1"/>
</dbReference>
<evidence type="ECO:0000256" key="11">
    <source>
        <dbReference type="ARBA" id="ARBA00033056"/>
    </source>
</evidence>
<evidence type="ECO:0000313" key="15">
    <source>
        <dbReference type="EMBL" id="EGV50701.1"/>
    </source>
</evidence>
<keyword evidence="5 13" id="KW-0479">Metal-binding</keyword>
<evidence type="ECO:0000256" key="1">
    <source>
        <dbReference type="ARBA" id="ARBA00001946"/>
    </source>
</evidence>
<dbReference type="EC" id="3.6.1.13" evidence="3"/>
<dbReference type="GO" id="GO:0046872">
    <property type="term" value="F:metal ion binding"/>
    <property type="evidence" value="ECO:0007669"/>
    <property type="project" value="UniProtKB-KW"/>
</dbReference>
<dbReference type="InterPro" id="IPR000086">
    <property type="entry name" value="NUDIX_hydrolase_dom"/>
</dbReference>
<dbReference type="GO" id="GO:0019693">
    <property type="term" value="P:ribose phosphate metabolic process"/>
    <property type="evidence" value="ECO:0007669"/>
    <property type="project" value="TreeGrafter"/>
</dbReference>
<dbReference type="Gene3D" id="3.90.79.10">
    <property type="entry name" value="Nucleoside Triphosphate Pyrophosphohydrolase"/>
    <property type="match status" value="1"/>
</dbReference>
<evidence type="ECO:0000256" key="5">
    <source>
        <dbReference type="ARBA" id="ARBA00022723"/>
    </source>
</evidence>
<evidence type="ECO:0000313" key="16">
    <source>
        <dbReference type="Proteomes" id="UP000004491"/>
    </source>
</evidence>
<evidence type="ECO:0000256" key="3">
    <source>
        <dbReference type="ARBA" id="ARBA00012453"/>
    </source>
</evidence>